<dbReference type="eggNOG" id="COG0693">
    <property type="taxonomic scope" value="Bacteria"/>
</dbReference>
<dbReference type="InterPro" id="IPR029062">
    <property type="entry name" value="Class_I_gatase-like"/>
</dbReference>
<dbReference type="AlphaFoldDB" id="A4A6A9"/>
<keyword evidence="4" id="KW-1185">Reference proteome</keyword>
<dbReference type="HOGENOM" id="CLU_000445_44_1_6"/>
<gene>
    <name evidence="3" type="ORF">KT71_01225</name>
</gene>
<dbReference type="RefSeq" id="WP_023659962.1">
    <property type="nucleotide sequence ID" value="NZ_CM002299.1"/>
</dbReference>
<dbReference type="SUPFAM" id="SSF52317">
    <property type="entry name" value="Class I glutamine amidotransferase-like"/>
    <property type="match status" value="1"/>
</dbReference>
<dbReference type="InterPro" id="IPR052158">
    <property type="entry name" value="INH-QAR"/>
</dbReference>
<dbReference type="STRING" id="314285.KT71_01225"/>
<proteinExistence type="predicted"/>
<evidence type="ECO:0000313" key="3">
    <source>
        <dbReference type="EMBL" id="EAQ98556.2"/>
    </source>
</evidence>
<dbReference type="InterPro" id="IPR006311">
    <property type="entry name" value="TAT_signal"/>
</dbReference>
<accession>A4A6A9</accession>
<dbReference type="GO" id="GO:0006355">
    <property type="term" value="P:regulation of DNA-templated transcription"/>
    <property type="evidence" value="ECO:0007669"/>
    <property type="project" value="TreeGrafter"/>
</dbReference>
<feature type="domain" description="DJ-1/PfpI" evidence="2">
    <location>
        <begin position="74"/>
        <end position="234"/>
    </location>
</feature>
<evidence type="ECO:0000259" key="2">
    <source>
        <dbReference type="Pfam" id="PF01965"/>
    </source>
</evidence>
<dbReference type="InterPro" id="IPR002818">
    <property type="entry name" value="DJ-1/PfpI"/>
</dbReference>
<evidence type="ECO:0000313" key="4">
    <source>
        <dbReference type="Proteomes" id="UP000019205"/>
    </source>
</evidence>
<reference evidence="3 4" key="2">
    <citation type="journal article" date="2009" name="PLoS ONE">
        <title>The photosynthetic apparatus and its regulation in the aerobic gammaproteobacterium Congregibacter litoralis gen. nov., sp. nov.</title>
        <authorList>
            <person name="Spring S."/>
            <person name="Lunsdorf H."/>
            <person name="Fuchs B.M."/>
            <person name="Tindall B.J."/>
        </authorList>
    </citation>
    <scope>NUCLEOTIDE SEQUENCE [LARGE SCALE GENOMIC DNA]</scope>
    <source>
        <strain evidence="3">KT71</strain>
    </source>
</reference>
<comment type="caution">
    <text evidence="3">The sequence shown here is derived from an EMBL/GenBank/DDBJ whole genome shotgun (WGS) entry which is preliminary data.</text>
</comment>
<dbReference type="CDD" id="cd03139">
    <property type="entry name" value="GATase1_PfpI_2"/>
    <property type="match status" value="1"/>
</dbReference>
<feature type="region of interest" description="Disordered" evidence="1">
    <location>
        <begin position="1"/>
        <end position="27"/>
    </location>
</feature>
<dbReference type="Proteomes" id="UP000019205">
    <property type="component" value="Chromosome"/>
</dbReference>
<dbReference type="EMBL" id="AAOA02000002">
    <property type="protein sequence ID" value="EAQ98556.2"/>
    <property type="molecule type" value="Genomic_DNA"/>
</dbReference>
<sequence length="297" mass="30011">MHDDGNPQALRAGDGISGGDGSSGLASASSSTRRMFLGAGAALGVAAAMGGVANGASSSKPGPQRVDPGEGKGMSVAVMVFDRITQLDATAPIEVFAKAGWTVFTVAPERRLVTSGSGLKIMPDYDYESAPQADILCVPGGGGVNPLLTDTATLNFVRETAASAIYVTSVCTGSLILGAAGLLRGKHATTHWASHHFLESFGAIPVKERVVVDGRLITGGGVTAGVDFAFTVLDEVLGRDVAALTMLALEYDPAPPFTGGVPGNTAKGIVERYGEAARGSLDQRGQQVAAAAAALAV</sequence>
<dbReference type="PANTHER" id="PTHR43130">
    <property type="entry name" value="ARAC-FAMILY TRANSCRIPTIONAL REGULATOR"/>
    <property type="match status" value="1"/>
</dbReference>
<reference evidence="3 4" key="1">
    <citation type="journal article" date="2007" name="Proc. Natl. Acad. Sci. U.S.A.">
        <title>Characterization of a marine gammaproteobacterium capable of aerobic anoxygenic photosynthesis.</title>
        <authorList>
            <person name="Fuchs B.M."/>
            <person name="Spring S."/>
            <person name="Teeling H."/>
            <person name="Quast C."/>
            <person name="Wulf J."/>
            <person name="Schattenhofer M."/>
            <person name="Yan S."/>
            <person name="Ferriera S."/>
            <person name="Johnson J."/>
            <person name="Glockner F.O."/>
            <person name="Amann R."/>
        </authorList>
    </citation>
    <scope>NUCLEOTIDE SEQUENCE [LARGE SCALE GENOMIC DNA]</scope>
    <source>
        <strain evidence="3">KT71</strain>
    </source>
</reference>
<dbReference type="PANTHER" id="PTHR43130:SF2">
    <property type="entry name" value="DJ-1_PFPI DOMAIN-CONTAINING PROTEIN"/>
    <property type="match status" value="1"/>
</dbReference>
<dbReference type="PROSITE" id="PS51318">
    <property type="entry name" value="TAT"/>
    <property type="match status" value="1"/>
</dbReference>
<dbReference type="Pfam" id="PF01965">
    <property type="entry name" value="DJ-1_PfpI"/>
    <property type="match status" value="1"/>
</dbReference>
<evidence type="ECO:0000256" key="1">
    <source>
        <dbReference type="SAM" id="MobiDB-lite"/>
    </source>
</evidence>
<organism evidence="3 4">
    <name type="scientific">Congregibacter litoralis KT71</name>
    <dbReference type="NCBI Taxonomy" id="314285"/>
    <lineage>
        <taxon>Bacteria</taxon>
        <taxon>Pseudomonadati</taxon>
        <taxon>Pseudomonadota</taxon>
        <taxon>Gammaproteobacteria</taxon>
        <taxon>Cellvibrionales</taxon>
        <taxon>Halieaceae</taxon>
        <taxon>Congregibacter</taxon>
    </lineage>
</organism>
<dbReference type="Gene3D" id="3.40.50.880">
    <property type="match status" value="1"/>
</dbReference>
<name>A4A6A9_9GAMM</name>
<protein>
    <submittedName>
        <fullName evidence="3">Transcriptional regulator</fullName>
    </submittedName>
</protein>